<dbReference type="Proteomes" id="UP001335737">
    <property type="component" value="Unassembled WGS sequence"/>
</dbReference>
<evidence type="ECO:0000256" key="4">
    <source>
        <dbReference type="ARBA" id="ARBA00022605"/>
    </source>
</evidence>
<dbReference type="CDD" id="cd00464">
    <property type="entry name" value="SK"/>
    <property type="match status" value="1"/>
</dbReference>
<feature type="binding site" evidence="11">
    <location>
        <position position="88"/>
    </location>
    <ligand>
        <name>substrate</name>
    </ligand>
</feature>
<comment type="function">
    <text evidence="11">Catalyzes the specific phosphorylation of the 3-hydroxyl group of shikimic acid using ATP as a cosubstrate.</text>
</comment>
<comment type="subcellular location">
    <subcellularLocation>
        <location evidence="11">Cytoplasm</location>
    </subcellularLocation>
</comment>
<comment type="caution">
    <text evidence="12">The sequence shown here is derived from an EMBL/GenBank/DDBJ whole genome shotgun (WGS) entry which is preliminary data.</text>
</comment>
<keyword evidence="11" id="KW-0460">Magnesium</keyword>
<comment type="subunit">
    <text evidence="11">Monomer.</text>
</comment>
<keyword evidence="11" id="KW-0963">Cytoplasm</keyword>
<keyword evidence="11" id="KW-0479">Metal-binding</keyword>
<dbReference type="EC" id="2.7.1.71" evidence="3 11"/>
<organism evidence="12 13">
    <name type="scientific">Virgibacillus tibetensis</name>
    <dbReference type="NCBI Taxonomy" id="3042313"/>
    <lineage>
        <taxon>Bacteria</taxon>
        <taxon>Bacillati</taxon>
        <taxon>Bacillota</taxon>
        <taxon>Bacilli</taxon>
        <taxon>Bacillales</taxon>
        <taxon>Bacillaceae</taxon>
        <taxon>Virgibacillus</taxon>
    </lineage>
</organism>
<accession>A0ABU6KJ74</accession>
<dbReference type="RefSeq" id="WP_327608920.1">
    <property type="nucleotide sequence ID" value="NZ_JARZFX010000013.1"/>
</dbReference>
<dbReference type="EMBL" id="JARZFX010000013">
    <property type="protein sequence ID" value="MEC5425377.1"/>
    <property type="molecule type" value="Genomic_DNA"/>
</dbReference>
<name>A0ABU6KJ74_9BACI</name>
<feature type="binding site" evidence="11">
    <location>
        <position position="24"/>
    </location>
    <ligand>
        <name>Mg(2+)</name>
        <dbReference type="ChEBI" id="CHEBI:18420"/>
    </ligand>
</feature>
<evidence type="ECO:0000256" key="1">
    <source>
        <dbReference type="ARBA" id="ARBA00004842"/>
    </source>
</evidence>
<evidence type="ECO:0000313" key="12">
    <source>
        <dbReference type="EMBL" id="MEC5425377.1"/>
    </source>
</evidence>
<comment type="caution">
    <text evidence="11">Lacks conserved residue(s) required for the propagation of feature annotation.</text>
</comment>
<dbReference type="SUPFAM" id="SSF52540">
    <property type="entry name" value="P-loop containing nucleoside triphosphate hydrolases"/>
    <property type="match status" value="1"/>
</dbReference>
<dbReference type="PANTHER" id="PTHR21087">
    <property type="entry name" value="SHIKIMATE KINASE"/>
    <property type="match status" value="1"/>
</dbReference>
<feature type="binding site" evidence="11">
    <location>
        <position position="66"/>
    </location>
    <ligand>
        <name>substrate</name>
    </ligand>
</feature>
<gene>
    <name evidence="11" type="primary">aroK</name>
    <name evidence="12" type="ORF">QGM71_17995</name>
</gene>
<dbReference type="InterPro" id="IPR000623">
    <property type="entry name" value="Shikimate_kinase/TSH1"/>
</dbReference>
<dbReference type="InterPro" id="IPR027417">
    <property type="entry name" value="P-loop_NTPase"/>
</dbReference>
<dbReference type="PANTHER" id="PTHR21087:SF16">
    <property type="entry name" value="SHIKIMATE KINASE 1, CHLOROPLASTIC"/>
    <property type="match status" value="1"/>
</dbReference>
<evidence type="ECO:0000256" key="5">
    <source>
        <dbReference type="ARBA" id="ARBA00022679"/>
    </source>
</evidence>
<feature type="binding site" evidence="11">
    <location>
        <position position="145"/>
    </location>
    <ligand>
        <name>substrate</name>
    </ligand>
</feature>
<keyword evidence="5 11" id="KW-0808">Transferase</keyword>
<dbReference type="Pfam" id="PF01202">
    <property type="entry name" value="SKI"/>
    <property type="match status" value="1"/>
</dbReference>
<evidence type="ECO:0000256" key="9">
    <source>
        <dbReference type="ARBA" id="ARBA00023141"/>
    </source>
</evidence>
<evidence type="ECO:0000256" key="2">
    <source>
        <dbReference type="ARBA" id="ARBA00006997"/>
    </source>
</evidence>
<dbReference type="HAMAP" id="MF_00109">
    <property type="entry name" value="Shikimate_kinase"/>
    <property type="match status" value="1"/>
</dbReference>
<evidence type="ECO:0000313" key="13">
    <source>
        <dbReference type="Proteomes" id="UP001335737"/>
    </source>
</evidence>
<keyword evidence="8 11" id="KW-0067">ATP-binding</keyword>
<dbReference type="PRINTS" id="PR01100">
    <property type="entry name" value="SHIKIMTKNASE"/>
</dbReference>
<keyword evidence="6 11" id="KW-0547">Nucleotide-binding</keyword>
<proteinExistence type="inferred from homology"/>
<feature type="binding site" evidence="11">
    <location>
        <position position="127"/>
    </location>
    <ligand>
        <name>ATP</name>
        <dbReference type="ChEBI" id="CHEBI:30616"/>
    </ligand>
</feature>
<keyword evidence="13" id="KW-1185">Reference proteome</keyword>
<evidence type="ECO:0000256" key="8">
    <source>
        <dbReference type="ARBA" id="ARBA00022840"/>
    </source>
</evidence>
<dbReference type="InterPro" id="IPR031322">
    <property type="entry name" value="Shikimate/glucono_kinase"/>
</dbReference>
<keyword evidence="7 11" id="KW-0418">Kinase</keyword>
<comment type="cofactor">
    <cofactor evidence="11">
        <name>Mg(2+)</name>
        <dbReference type="ChEBI" id="CHEBI:18420"/>
    </cofactor>
    <text evidence="11">Binds 1 Mg(2+) ion per subunit.</text>
</comment>
<dbReference type="InterPro" id="IPR023000">
    <property type="entry name" value="Shikimate_kinase_CS"/>
</dbReference>
<comment type="catalytic activity">
    <reaction evidence="10 11">
        <text>shikimate + ATP = 3-phosphoshikimate + ADP + H(+)</text>
        <dbReference type="Rhea" id="RHEA:13121"/>
        <dbReference type="ChEBI" id="CHEBI:15378"/>
        <dbReference type="ChEBI" id="CHEBI:30616"/>
        <dbReference type="ChEBI" id="CHEBI:36208"/>
        <dbReference type="ChEBI" id="CHEBI:145989"/>
        <dbReference type="ChEBI" id="CHEBI:456216"/>
        <dbReference type="EC" id="2.7.1.71"/>
    </reaction>
</comment>
<comment type="pathway">
    <text evidence="1 11">Metabolic intermediate biosynthesis; chorismate biosynthesis; chorismate from D-erythrose 4-phosphate and phosphoenolpyruvate: step 5/7.</text>
</comment>
<evidence type="ECO:0000256" key="6">
    <source>
        <dbReference type="ARBA" id="ARBA00022741"/>
    </source>
</evidence>
<comment type="similarity">
    <text evidence="2 11">Belongs to the shikimate kinase family.</text>
</comment>
<dbReference type="PROSITE" id="PS01128">
    <property type="entry name" value="SHIKIMATE_KINASE"/>
    <property type="match status" value="1"/>
</dbReference>
<dbReference type="Gene3D" id="3.40.50.300">
    <property type="entry name" value="P-loop containing nucleotide triphosphate hydrolases"/>
    <property type="match status" value="1"/>
</dbReference>
<evidence type="ECO:0000256" key="7">
    <source>
        <dbReference type="ARBA" id="ARBA00022777"/>
    </source>
</evidence>
<sequence>MKFKENTFNKKSIALIGFMGVGKTTIGRLVAQRLQRDFIDIDKEIERKYEMTPSEIFKIHGEHTFRKTERKMVSHFAKQELKVISLGGGAFLQDEIKHISLKENIVIFLDISWESWKERSSILIDRRPVLHGKNTTEMKELYYKRKELYAHHHLKVTTDDLSIEEVTDLVIDSLNNFLEIKE</sequence>
<feature type="binding site" evidence="11">
    <location>
        <begin position="20"/>
        <end position="25"/>
    </location>
    <ligand>
        <name>ATP</name>
        <dbReference type="ChEBI" id="CHEBI:30616"/>
    </ligand>
</feature>
<reference evidence="12 13" key="1">
    <citation type="journal article" date="2024" name="Int. J. Syst. Evol. Microbiol.">
        <title>Virgibacillus tibetensis sp. nov., isolated from salt lake on the Tibetan Plateau of China.</title>
        <authorList>
            <person name="Phurbu D."/>
            <person name="Liu Z.-X."/>
            <person name="Wang R."/>
            <person name="Zheng Y.-Y."/>
            <person name="Liu H.-C."/>
            <person name="Zhou Y.-G."/>
            <person name="Yu Y.-J."/>
            <person name="Li A.-H."/>
        </authorList>
    </citation>
    <scope>NUCLEOTIDE SEQUENCE [LARGE SCALE GENOMIC DNA]</scope>
    <source>
        <strain evidence="12 13">C22-A2</strain>
    </source>
</reference>
<evidence type="ECO:0000256" key="11">
    <source>
        <dbReference type="HAMAP-Rule" id="MF_00109"/>
    </source>
</evidence>
<dbReference type="GO" id="GO:0004765">
    <property type="term" value="F:shikimate kinase activity"/>
    <property type="evidence" value="ECO:0007669"/>
    <property type="project" value="UniProtKB-EC"/>
</dbReference>
<keyword evidence="4 11" id="KW-0028">Amino-acid biosynthesis</keyword>
<protein>
    <recommendedName>
        <fullName evidence="3 11">Shikimate kinase</fullName>
        <shortName evidence="11">SK</shortName>
        <ecNumber evidence="3 11">2.7.1.71</ecNumber>
    </recommendedName>
</protein>
<keyword evidence="9 11" id="KW-0057">Aromatic amino acid biosynthesis</keyword>
<evidence type="ECO:0000256" key="10">
    <source>
        <dbReference type="ARBA" id="ARBA00048567"/>
    </source>
</evidence>
<evidence type="ECO:0000256" key="3">
    <source>
        <dbReference type="ARBA" id="ARBA00012154"/>
    </source>
</evidence>
<feature type="binding site" evidence="11">
    <location>
        <position position="42"/>
    </location>
    <ligand>
        <name>substrate</name>
    </ligand>
</feature>